<dbReference type="PANTHER" id="PTHR22916:SF3">
    <property type="entry name" value="UDP-GLCNAC:BETAGAL BETA-1,3-N-ACETYLGLUCOSAMINYLTRANSFERASE-LIKE PROTEIN 1"/>
    <property type="match status" value="1"/>
</dbReference>
<gene>
    <name evidence="3" type="ORF">CF651_25530</name>
</gene>
<keyword evidence="4" id="KW-1185">Reference proteome</keyword>
<dbReference type="AlphaFoldDB" id="A0A229UJK8"/>
<dbReference type="Gene3D" id="3.90.550.10">
    <property type="entry name" value="Spore Coat Polysaccharide Biosynthesis Protein SpsA, Chain A"/>
    <property type="match status" value="1"/>
</dbReference>
<feature type="domain" description="Glycosyltransferase 2-like" evidence="2">
    <location>
        <begin position="6"/>
        <end position="159"/>
    </location>
</feature>
<proteinExistence type="inferred from homology"/>
<dbReference type="InterPro" id="IPR029044">
    <property type="entry name" value="Nucleotide-diphossugar_trans"/>
</dbReference>
<dbReference type="EMBL" id="NMQW01000046">
    <property type="protein sequence ID" value="OXM83485.1"/>
    <property type="molecule type" value="Genomic_DNA"/>
</dbReference>
<dbReference type="InterPro" id="IPR001173">
    <property type="entry name" value="Glyco_trans_2-like"/>
</dbReference>
<comment type="similarity">
    <text evidence="1">Belongs to the glycosyltransferase 2 family.</text>
</comment>
<reference evidence="3 4" key="1">
    <citation type="submission" date="2017-07" db="EMBL/GenBank/DDBJ databases">
        <title>Genome sequencing and assembly of Paenibacillus rigui.</title>
        <authorList>
            <person name="Mayilraj S."/>
        </authorList>
    </citation>
    <scope>NUCLEOTIDE SEQUENCE [LARGE SCALE GENOMIC DNA]</scope>
    <source>
        <strain evidence="3 4">JCM 16352</strain>
    </source>
</reference>
<evidence type="ECO:0000259" key="2">
    <source>
        <dbReference type="Pfam" id="PF00535"/>
    </source>
</evidence>
<dbReference type="SUPFAM" id="SSF53448">
    <property type="entry name" value="Nucleotide-diphospho-sugar transferases"/>
    <property type="match status" value="1"/>
</dbReference>
<evidence type="ECO:0000256" key="1">
    <source>
        <dbReference type="ARBA" id="ARBA00006739"/>
    </source>
</evidence>
<evidence type="ECO:0000313" key="4">
    <source>
        <dbReference type="Proteomes" id="UP000215509"/>
    </source>
</evidence>
<dbReference type="Proteomes" id="UP000215509">
    <property type="component" value="Unassembled WGS sequence"/>
</dbReference>
<evidence type="ECO:0000313" key="3">
    <source>
        <dbReference type="EMBL" id="OXM83485.1"/>
    </source>
</evidence>
<dbReference type="OrthoDB" id="9785185at2"/>
<name>A0A229UJK8_9BACL</name>
<dbReference type="GO" id="GO:0016758">
    <property type="term" value="F:hexosyltransferase activity"/>
    <property type="evidence" value="ECO:0007669"/>
    <property type="project" value="UniProtKB-ARBA"/>
</dbReference>
<organism evidence="3 4">
    <name type="scientific">Paenibacillus rigui</name>
    <dbReference type="NCBI Taxonomy" id="554312"/>
    <lineage>
        <taxon>Bacteria</taxon>
        <taxon>Bacillati</taxon>
        <taxon>Bacillota</taxon>
        <taxon>Bacilli</taxon>
        <taxon>Bacillales</taxon>
        <taxon>Paenibacillaceae</taxon>
        <taxon>Paenibacillus</taxon>
    </lineage>
</organism>
<accession>A0A229UJK8</accession>
<dbReference type="PANTHER" id="PTHR22916">
    <property type="entry name" value="GLYCOSYLTRANSFERASE"/>
    <property type="match status" value="1"/>
</dbReference>
<sequence length="238" mass="27023">MVPLVSIIIPFYNDPYIPQAITSALSQTYPNVEIIVVDDGSTRHADLIQPYRNRVHYLGKANGGTASALNHGIRMASGEYIAWLSSDDLFYPHKLSMQIPYMQACGANFCFTAFDLINEHNQITQQGVAGRFPNVQSFYTAMLSANPINGCTVIMKKELLEQVGLFNEALPFTHDYDLWLRIILARQDLIFLDQSLIQYRQHAQMGTVRHQARITHEIQWVQSLYGARLRAYIQELSG</sequence>
<keyword evidence="3" id="KW-0808">Transferase</keyword>
<protein>
    <submittedName>
        <fullName evidence="3">Glycosyl transferase</fullName>
    </submittedName>
</protein>
<dbReference type="Pfam" id="PF00535">
    <property type="entry name" value="Glycos_transf_2"/>
    <property type="match status" value="1"/>
</dbReference>
<comment type="caution">
    <text evidence="3">The sequence shown here is derived from an EMBL/GenBank/DDBJ whole genome shotgun (WGS) entry which is preliminary data.</text>
</comment>